<protein>
    <submittedName>
        <fullName evidence="1">SusF/SusE family outer membrane protein</fullName>
    </submittedName>
</protein>
<organism evidence="1 2">
    <name type="scientific">Pseudotamlana agarivorans</name>
    <dbReference type="NCBI Taxonomy" id="481183"/>
    <lineage>
        <taxon>Bacteria</taxon>
        <taxon>Pseudomonadati</taxon>
        <taxon>Bacteroidota</taxon>
        <taxon>Flavobacteriia</taxon>
        <taxon>Flavobacteriales</taxon>
        <taxon>Flavobacteriaceae</taxon>
        <taxon>Pseudotamlana</taxon>
    </lineage>
</organism>
<sequence length="376" mass="40933">MKNIKLITLFIVSMLALSACTEDDHLTYIAQPEGDLEFTNSFLPEYLLSPAASSNIGERFTWESADFGTPTNISYEIQRSILGDFTDVEVVGTTSENNYVVTIGELITIAEEAGLDSDPSTDDMPNTGTVVFRVRAFAGTDSDTELISTGESLTLVMLEDTGAPALPTFRNLFLVGDATAPGWNPDNNNPVITRDPLDENIYSYVGYFNGGSSVEGFKLLEVADWSPQWGGSAGTLGVNDGTGSDPDAFKIPTSGYYQFNMNITDMTYTLVDYDASAAPIFNTIGIIGDSTPDEWNSDTDMTQSNFDPHIWFINDVTLKDGELKFRAEDDWASNWGSDTAFSGFGVQDGTNVPVMAGTYNIWFNDLDGGYVLIPVQ</sequence>
<evidence type="ECO:0000313" key="1">
    <source>
        <dbReference type="EMBL" id="MBU2951901.1"/>
    </source>
</evidence>
<dbReference type="Proteomes" id="UP001647509">
    <property type="component" value="Unassembled WGS sequence"/>
</dbReference>
<evidence type="ECO:0000313" key="2">
    <source>
        <dbReference type="Proteomes" id="UP001647509"/>
    </source>
</evidence>
<name>A0ACC5UCA6_9FLAO</name>
<comment type="caution">
    <text evidence="1">The sequence shown here is derived from an EMBL/GenBank/DDBJ whole genome shotgun (WGS) entry which is preliminary data.</text>
</comment>
<reference evidence="1" key="1">
    <citation type="submission" date="2021-05" db="EMBL/GenBank/DDBJ databases">
        <title>Draft genomes of bacteria isolated from model marine particles.</title>
        <authorList>
            <person name="Datta M.S."/>
            <person name="Schwartzman J.A."/>
            <person name="Enke T.N."/>
            <person name="Saavedra J."/>
            <person name="Cermak N."/>
            <person name="Cordero O.X."/>
        </authorList>
    </citation>
    <scope>NUCLEOTIDE SEQUENCE</scope>
    <source>
        <strain evidence="1">I2M19</strain>
    </source>
</reference>
<keyword evidence="2" id="KW-1185">Reference proteome</keyword>
<accession>A0ACC5UCA6</accession>
<proteinExistence type="predicted"/>
<gene>
    <name evidence="1" type="ORF">KO493_14470</name>
</gene>
<dbReference type="EMBL" id="JAHKPD010000023">
    <property type="protein sequence ID" value="MBU2951901.1"/>
    <property type="molecule type" value="Genomic_DNA"/>
</dbReference>